<reference evidence="3" key="2">
    <citation type="submission" date="2020-12" db="EMBL/GenBank/DDBJ databases">
        <title>New Spironucleus salmonicida genome in near-complete chromosomes.</title>
        <authorList>
            <person name="Xu F."/>
            <person name="Kurt Z."/>
            <person name="Jimenez-Gonzalez A."/>
            <person name="Astvaldsson A."/>
            <person name="Andersson J.O."/>
            <person name="Svard S.G."/>
        </authorList>
    </citation>
    <scope>NUCLEOTIDE SEQUENCE</scope>
    <source>
        <strain evidence="3">ATCC 50377</strain>
    </source>
</reference>
<name>V6LS51_9EUKA</name>
<protein>
    <submittedName>
        <fullName evidence="2">Uncharacterized protein</fullName>
    </submittedName>
</protein>
<dbReference type="OrthoDB" id="10249008at2759"/>
<proteinExistence type="predicted"/>
<dbReference type="Proteomes" id="UP000018208">
    <property type="component" value="Unassembled WGS sequence"/>
</dbReference>
<dbReference type="VEuPathDB" id="GiardiaDB:SS50377_20936"/>
<evidence type="ECO:0000256" key="1">
    <source>
        <dbReference type="SAM" id="MobiDB-lite"/>
    </source>
</evidence>
<evidence type="ECO:0000313" key="2">
    <source>
        <dbReference type="EMBL" id="EST43609.1"/>
    </source>
</evidence>
<dbReference type="EMBL" id="KI546135">
    <property type="protein sequence ID" value="EST43609.1"/>
    <property type="molecule type" value="Genomic_DNA"/>
</dbReference>
<evidence type="ECO:0000313" key="4">
    <source>
        <dbReference type="Proteomes" id="UP000018208"/>
    </source>
</evidence>
<reference evidence="2 3" key="1">
    <citation type="journal article" date="2014" name="PLoS Genet.">
        <title>The Genome of Spironucleus salmonicida Highlights a Fish Pathogen Adapted to Fluctuating Environments.</title>
        <authorList>
            <person name="Xu F."/>
            <person name="Jerlstrom-Hultqvist J."/>
            <person name="Einarsson E."/>
            <person name="Astvaldsson A."/>
            <person name="Svard S.G."/>
            <person name="Andersson J.O."/>
        </authorList>
    </citation>
    <scope>NUCLEOTIDE SEQUENCE</scope>
    <source>
        <strain evidence="3">ATCC 50377</strain>
    </source>
</reference>
<organism evidence="2">
    <name type="scientific">Spironucleus salmonicida</name>
    <dbReference type="NCBI Taxonomy" id="348837"/>
    <lineage>
        <taxon>Eukaryota</taxon>
        <taxon>Metamonada</taxon>
        <taxon>Diplomonadida</taxon>
        <taxon>Hexamitidae</taxon>
        <taxon>Hexamitinae</taxon>
        <taxon>Spironucleus</taxon>
    </lineage>
</organism>
<feature type="region of interest" description="Disordered" evidence="1">
    <location>
        <begin position="1"/>
        <end position="45"/>
    </location>
</feature>
<keyword evidence="4" id="KW-1185">Reference proteome</keyword>
<accession>V6LS51</accession>
<sequence>MFNPKGTLVPIDQEALNSTFLPPPATYTPSKHTKPSVVSQSQQTQQQAQTKAQLMERVYAQRQLQTRQQTQRCLIEEDLRQQQRFRETKLKLIQGNETIIRDVDALLHTQAQEKQLAKEKTFIDYEINTFVPIHAKLQNEVDQKFTKEFETQKYIEHINYVKVSKEKGQNLENIDENKYDPFQTKKIATTVVFDDPMYRLQKVKKTEDLIGTNIDNLICEQKITFKSDGRTLQELRNGAHKMEPIKPPQQRDILDPSKWNQIENIIVIPNVNHPKKQFPEKQVLRNPIYIPEDQ</sequence>
<dbReference type="EMBL" id="AUWU02000001">
    <property type="protein sequence ID" value="KAH0577582.1"/>
    <property type="molecule type" value="Genomic_DNA"/>
</dbReference>
<gene>
    <name evidence="2" type="ORF">SS50377_16651</name>
    <name evidence="3" type="ORF">SS50377_20936</name>
</gene>
<dbReference type="AlphaFoldDB" id="V6LS51"/>
<evidence type="ECO:0000313" key="3">
    <source>
        <dbReference type="EMBL" id="KAH0577582.1"/>
    </source>
</evidence>